<dbReference type="RefSeq" id="WP_008618591.1">
    <property type="nucleotide sequence ID" value="NZ_AONQ01000037.1"/>
</dbReference>
<keyword evidence="2" id="KW-1185">Reference proteome</keyword>
<protein>
    <submittedName>
        <fullName evidence="1">Uncharacterized protein</fullName>
    </submittedName>
</protein>
<gene>
    <name evidence="1" type="ORF">H261_13945</name>
</gene>
<evidence type="ECO:0000313" key="2">
    <source>
        <dbReference type="Proteomes" id="UP000011744"/>
    </source>
</evidence>
<dbReference type="PATRIC" id="fig|1244869.3.peg.2810"/>
<dbReference type="STRING" id="1244869.H261_13945"/>
<organism evidence="1 2">
    <name type="scientific">Paramagnetospirillum caucaseum</name>
    <dbReference type="NCBI Taxonomy" id="1244869"/>
    <lineage>
        <taxon>Bacteria</taxon>
        <taxon>Pseudomonadati</taxon>
        <taxon>Pseudomonadota</taxon>
        <taxon>Alphaproteobacteria</taxon>
        <taxon>Rhodospirillales</taxon>
        <taxon>Magnetospirillaceae</taxon>
        <taxon>Paramagnetospirillum</taxon>
    </lineage>
</organism>
<dbReference type="AlphaFoldDB" id="M3A961"/>
<evidence type="ECO:0000313" key="1">
    <source>
        <dbReference type="EMBL" id="EME69323.1"/>
    </source>
</evidence>
<accession>M3A961</accession>
<proteinExistence type="predicted"/>
<dbReference type="eggNOG" id="ENOG5032WBC">
    <property type="taxonomic scope" value="Bacteria"/>
</dbReference>
<name>M3A961_9PROT</name>
<dbReference type="EMBL" id="AONQ01000037">
    <property type="protein sequence ID" value="EME69323.1"/>
    <property type="molecule type" value="Genomic_DNA"/>
</dbReference>
<sequence>MVKKITYLIEDVANPRNRQRFGIDALLAQGIDVHVIELSGLTFPEVPRDRSCYGESLPFRLDVVSSWSDLARVTPTLSEADAIISLISTGALDPRSIPVYRAIAKSGQPYMVISSNAFPGYGGSEGSGLVQRLKTFRPLHSLAARIDPTWAGIPKAAWVVHGGEKSKIANRFVGPETREVWAHAMDYEAALPEMGQPERPIAVFLDEYHPFHPDVIGRGGTHPTPPDYYYARLREIFDRIEAELGLEVVIAACPRAEYDDKPGLFGTRTVLKHATARLVAQSRLVLAHRSTAIAFAIIFGKPVMQVAHRTSYEAPEQKPYFDSFAAILGQPIRFIDDPASVDLSGALDFDRGRYGQYMRDYVKRPGSPERPYWSIVLDAMAMSG</sequence>
<comment type="caution">
    <text evidence="1">The sequence shown here is derived from an EMBL/GenBank/DDBJ whole genome shotgun (WGS) entry which is preliminary data.</text>
</comment>
<dbReference type="OrthoDB" id="7346858at2"/>
<reference evidence="1 2" key="1">
    <citation type="journal article" date="2014" name="Genome Announc.">
        <title>Draft Genome Sequence of Magnetospirillum sp. Strain SO-1, a Freshwater Magnetotactic Bacterium Isolated from the Ol'khovka River, Russia.</title>
        <authorList>
            <person name="Grouzdev D.S."/>
            <person name="Dziuba M.V."/>
            <person name="Sukhacheva M.S."/>
            <person name="Mardanov A.V."/>
            <person name="Beletskiy A.V."/>
            <person name="Kuznetsov B.B."/>
            <person name="Skryabin K.G."/>
        </authorList>
    </citation>
    <scope>NUCLEOTIDE SEQUENCE [LARGE SCALE GENOMIC DNA]</scope>
    <source>
        <strain evidence="1 2">SO-1</strain>
    </source>
</reference>
<dbReference type="Proteomes" id="UP000011744">
    <property type="component" value="Unassembled WGS sequence"/>
</dbReference>